<comment type="subcellular location">
    <subcellularLocation>
        <location evidence="1 7">Cell membrane</location>
        <topology evidence="1 7">Multi-pass membrane protein</topology>
    </subcellularLocation>
</comment>
<evidence type="ECO:0000256" key="1">
    <source>
        <dbReference type="ARBA" id="ARBA00004651"/>
    </source>
</evidence>
<evidence type="ECO:0000313" key="9">
    <source>
        <dbReference type="EMBL" id="NOU94252.1"/>
    </source>
</evidence>
<feature type="transmembrane region" description="Helical" evidence="7">
    <location>
        <begin position="146"/>
        <end position="164"/>
    </location>
</feature>
<keyword evidence="4 7" id="KW-0812">Transmembrane</keyword>
<comment type="similarity">
    <text evidence="7">Belongs to the binding-protein-dependent transport system permease family.</text>
</comment>
<organism evidence="9 10">
    <name type="scientific">Paenibacillus foliorum</name>
    <dbReference type="NCBI Taxonomy" id="2654974"/>
    <lineage>
        <taxon>Bacteria</taxon>
        <taxon>Bacillati</taxon>
        <taxon>Bacillota</taxon>
        <taxon>Bacilli</taxon>
        <taxon>Bacillales</taxon>
        <taxon>Paenibacillaceae</taxon>
        <taxon>Paenibacillus</taxon>
    </lineage>
</organism>
<dbReference type="EMBL" id="WHOD01000055">
    <property type="protein sequence ID" value="NOU94252.1"/>
    <property type="molecule type" value="Genomic_DNA"/>
</dbReference>
<keyword evidence="2 7" id="KW-0813">Transport</keyword>
<dbReference type="RefSeq" id="WP_171652449.1">
    <property type="nucleotide sequence ID" value="NZ_WHOD01000055.1"/>
</dbReference>
<dbReference type="GO" id="GO:0055085">
    <property type="term" value="P:transmembrane transport"/>
    <property type="evidence" value="ECO:0007669"/>
    <property type="project" value="InterPro"/>
</dbReference>
<dbReference type="SUPFAM" id="SSF161098">
    <property type="entry name" value="MetI-like"/>
    <property type="match status" value="1"/>
</dbReference>
<feature type="transmembrane region" description="Helical" evidence="7">
    <location>
        <begin position="108"/>
        <end position="126"/>
    </location>
</feature>
<evidence type="ECO:0000256" key="2">
    <source>
        <dbReference type="ARBA" id="ARBA00022448"/>
    </source>
</evidence>
<dbReference type="Gene3D" id="1.10.3720.10">
    <property type="entry name" value="MetI-like"/>
    <property type="match status" value="1"/>
</dbReference>
<evidence type="ECO:0000256" key="6">
    <source>
        <dbReference type="ARBA" id="ARBA00023136"/>
    </source>
</evidence>
<protein>
    <submittedName>
        <fullName evidence="9">ABC transporter permease subunit</fullName>
    </submittedName>
</protein>
<comment type="caution">
    <text evidence="9">The sequence shown here is derived from an EMBL/GenBank/DDBJ whole genome shotgun (WGS) entry which is preliminary data.</text>
</comment>
<feature type="transmembrane region" description="Helical" evidence="7">
    <location>
        <begin position="242"/>
        <end position="263"/>
    </location>
</feature>
<feature type="transmembrane region" description="Helical" evidence="7">
    <location>
        <begin position="185"/>
        <end position="208"/>
    </location>
</feature>
<evidence type="ECO:0000256" key="7">
    <source>
        <dbReference type="RuleBase" id="RU363032"/>
    </source>
</evidence>
<feature type="transmembrane region" description="Helical" evidence="7">
    <location>
        <begin position="12"/>
        <end position="31"/>
    </location>
</feature>
<keyword evidence="5 7" id="KW-1133">Transmembrane helix</keyword>
<evidence type="ECO:0000256" key="3">
    <source>
        <dbReference type="ARBA" id="ARBA00022475"/>
    </source>
</evidence>
<accession>A0A972K2V1</accession>
<reference evidence="9" key="1">
    <citation type="submission" date="2019-10" db="EMBL/GenBank/DDBJ databases">
        <title>Description of Paenibacillus glebae sp. nov.</title>
        <authorList>
            <person name="Carlier A."/>
            <person name="Qi S."/>
        </authorList>
    </citation>
    <scope>NUCLEOTIDE SEQUENCE</scope>
    <source>
        <strain evidence="9">LMG 31456</strain>
    </source>
</reference>
<dbReference type="PROSITE" id="PS50928">
    <property type="entry name" value="ABC_TM1"/>
    <property type="match status" value="1"/>
</dbReference>
<dbReference type="GO" id="GO:0005886">
    <property type="term" value="C:plasma membrane"/>
    <property type="evidence" value="ECO:0007669"/>
    <property type="project" value="UniProtKB-SubCell"/>
</dbReference>
<dbReference type="CDD" id="cd06261">
    <property type="entry name" value="TM_PBP2"/>
    <property type="match status" value="1"/>
</dbReference>
<dbReference type="PANTHER" id="PTHR43744">
    <property type="entry name" value="ABC TRANSPORTER PERMEASE PROTEIN MG189-RELATED-RELATED"/>
    <property type="match status" value="1"/>
</dbReference>
<sequence length="280" mass="31849">MAQAKGFNRLLLHILILGVGMFMLYPIMWLVSSSFKPSNLIFSDLSLWPKEVTLDNYLKGWSGIARVKFSTFFTNSFIVSALCVAGNLLSCSMAAYSFGRLDFSWKKVWFALMLVTIMLPHHVTIIPQYILFKQLNWIDTYYPLTIPKWLATDAFFIFLMVQFIRGLPKELDESATIDGCGKAQIYWRIILPLAVPALITTAIFTFIWTWDDFFSQLLYINTAKLYTIPLGLRLFMDSSGDSAWGVMFAMSVLSLIPSLVIFFSCQKYFVEGISTSGIKG</sequence>
<evidence type="ECO:0000259" key="8">
    <source>
        <dbReference type="PROSITE" id="PS50928"/>
    </source>
</evidence>
<dbReference type="PANTHER" id="PTHR43744:SF6">
    <property type="entry name" value="ABC TRANSPORTER PERMEASE PROTEIN YESQ-RELATED"/>
    <property type="match status" value="1"/>
</dbReference>
<proteinExistence type="inferred from homology"/>
<feature type="transmembrane region" description="Helical" evidence="7">
    <location>
        <begin position="77"/>
        <end position="96"/>
    </location>
</feature>
<evidence type="ECO:0000256" key="4">
    <source>
        <dbReference type="ARBA" id="ARBA00022692"/>
    </source>
</evidence>
<dbReference type="Pfam" id="PF00528">
    <property type="entry name" value="BPD_transp_1"/>
    <property type="match status" value="1"/>
</dbReference>
<keyword evidence="10" id="KW-1185">Reference proteome</keyword>
<feature type="domain" description="ABC transmembrane type-1" evidence="8">
    <location>
        <begin position="73"/>
        <end position="265"/>
    </location>
</feature>
<dbReference type="AlphaFoldDB" id="A0A972K2V1"/>
<dbReference type="InterPro" id="IPR000515">
    <property type="entry name" value="MetI-like"/>
</dbReference>
<evidence type="ECO:0000256" key="5">
    <source>
        <dbReference type="ARBA" id="ARBA00022989"/>
    </source>
</evidence>
<name>A0A972K2V1_9BACL</name>
<dbReference type="Proteomes" id="UP000641588">
    <property type="component" value="Unassembled WGS sequence"/>
</dbReference>
<keyword evidence="3" id="KW-1003">Cell membrane</keyword>
<dbReference type="InterPro" id="IPR035906">
    <property type="entry name" value="MetI-like_sf"/>
</dbReference>
<keyword evidence="6 7" id="KW-0472">Membrane</keyword>
<gene>
    <name evidence="9" type="ORF">GC093_13635</name>
</gene>
<evidence type="ECO:0000313" key="10">
    <source>
        <dbReference type="Proteomes" id="UP000641588"/>
    </source>
</evidence>